<name>A0A840P9D1_9ACTN</name>
<proteinExistence type="predicted"/>
<organism evidence="1 2">
    <name type="scientific">Thermocatellispora tengchongensis</name>
    <dbReference type="NCBI Taxonomy" id="1073253"/>
    <lineage>
        <taxon>Bacteria</taxon>
        <taxon>Bacillati</taxon>
        <taxon>Actinomycetota</taxon>
        <taxon>Actinomycetes</taxon>
        <taxon>Streptosporangiales</taxon>
        <taxon>Streptosporangiaceae</taxon>
        <taxon>Thermocatellispora</taxon>
    </lineage>
</organism>
<evidence type="ECO:0000313" key="2">
    <source>
        <dbReference type="Proteomes" id="UP000578449"/>
    </source>
</evidence>
<gene>
    <name evidence="1" type="ORF">HNP84_006012</name>
</gene>
<keyword evidence="2" id="KW-1185">Reference proteome</keyword>
<protein>
    <submittedName>
        <fullName evidence="1">Uncharacterized protein</fullName>
    </submittedName>
</protein>
<sequence>MRLRSAAPRSIALERGPHGWRSVHSELAVFMPLRGGAC</sequence>
<dbReference type="Proteomes" id="UP000578449">
    <property type="component" value="Unassembled WGS sequence"/>
</dbReference>
<accession>A0A840P9D1</accession>
<dbReference type="EMBL" id="JACHGN010000013">
    <property type="protein sequence ID" value="MBB5136268.1"/>
    <property type="molecule type" value="Genomic_DNA"/>
</dbReference>
<comment type="caution">
    <text evidence="1">The sequence shown here is derived from an EMBL/GenBank/DDBJ whole genome shotgun (WGS) entry which is preliminary data.</text>
</comment>
<evidence type="ECO:0000313" key="1">
    <source>
        <dbReference type="EMBL" id="MBB5136268.1"/>
    </source>
</evidence>
<reference evidence="1 2" key="1">
    <citation type="submission" date="2020-08" db="EMBL/GenBank/DDBJ databases">
        <title>Genomic Encyclopedia of Type Strains, Phase IV (KMG-IV): sequencing the most valuable type-strain genomes for metagenomic binning, comparative biology and taxonomic classification.</title>
        <authorList>
            <person name="Goeker M."/>
        </authorList>
    </citation>
    <scope>NUCLEOTIDE SEQUENCE [LARGE SCALE GENOMIC DNA]</scope>
    <source>
        <strain evidence="1 2">DSM 45615</strain>
    </source>
</reference>
<dbReference type="AlphaFoldDB" id="A0A840P9D1"/>